<dbReference type="GO" id="GO:0016853">
    <property type="term" value="F:isomerase activity"/>
    <property type="evidence" value="ECO:0007669"/>
    <property type="project" value="UniProtKB-KW"/>
</dbReference>
<accession>A0A448V2W1</accession>
<evidence type="ECO:0000256" key="2">
    <source>
        <dbReference type="ARBA" id="ARBA00023235"/>
    </source>
</evidence>
<reference evidence="4 5" key="1">
    <citation type="submission" date="2018-12" db="EMBL/GenBank/DDBJ databases">
        <authorList>
            <consortium name="Pathogen Informatics"/>
        </authorList>
    </citation>
    <scope>NUCLEOTIDE SEQUENCE [LARGE SCALE GENOMIC DNA]</scope>
    <source>
        <strain evidence="4 5">NCTC13079</strain>
    </source>
</reference>
<dbReference type="KEGG" id="piv:NCTC13079_01319"/>
<sequence>MKQCIVDAFTDRVFAGNPAAVVFLDAPLDDATMLSIAKENNLSETAFVKKEGDGYRLRWFTPKEEIDLCGHATLATAYALFRFEDAESPLAFQTLSGTLTVRREEDLYAMDFPAYDLKEVPVTDAMEAAIGIRPEAAYMDRDLVMVFDADADLESIAPKEEDLLALDGLLQHVTKPGTEHDCISRSFAPKVGIYEDPVCGSGHCHISVYWKERLEKEDILAYQASPRGGTLYTRVEGDRVTLAGHAALFSKGEILTDEA</sequence>
<evidence type="ECO:0000313" key="5">
    <source>
        <dbReference type="Proteomes" id="UP000269544"/>
    </source>
</evidence>
<dbReference type="Pfam" id="PF02567">
    <property type="entry name" value="PhzC-PhzF"/>
    <property type="match status" value="1"/>
</dbReference>
<dbReference type="EMBL" id="LR134523">
    <property type="protein sequence ID" value="VEJ36123.1"/>
    <property type="molecule type" value="Genomic_DNA"/>
</dbReference>
<gene>
    <name evidence="4" type="primary">yddE_1</name>
    <name evidence="4" type="ORF">NCTC13079_01319</name>
</gene>
<dbReference type="OrthoDB" id="9788221at2"/>
<dbReference type="AlphaFoldDB" id="A0A448V2W1"/>
<comment type="similarity">
    <text evidence="1">Belongs to the PhzF family.</text>
</comment>
<dbReference type="InterPro" id="IPR003719">
    <property type="entry name" value="Phenazine_PhzF-like"/>
</dbReference>
<dbReference type="EC" id="5.1.-.-" evidence="4"/>
<feature type="active site" evidence="3">
    <location>
        <position position="44"/>
    </location>
</feature>
<evidence type="ECO:0000256" key="1">
    <source>
        <dbReference type="ARBA" id="ARBA00008270"/>
    </source>
</evidence>
<organism evidence="4 5">
    <name type="scientific">Aedoeadaptatus ivorii</name>
    <dbReference type="NCBI Taxonomy" id="54006"/>
    <lineage>
        <taxon>Bacteria</taxon>
        <taxon>Bacillati</taxon>
        <taxon>Bacillota</taxon>
        <taxon>Tissierellia</taxon>
        <taxon>Tissierellales</taxon>
        <taxon>Peptoniphilaceae</taxon>
        <taxon>Aedoeadaptatus</taxon>
    </lineage>
</organism>
<evidence type="ECO:0000313" key="4">
    <source>
        <dbReference type="EMBL" id="VEJ36123.1"/>
    </source>
</evidence>
<dbReference type="GO" id="GO:0005737">
    <property type="term" value="C:cytoplasm"/>
    <property type="evidence" value="ECO:0007669"/>
    <property type="project" value="TreeGrafter"/>
</dbReference>
<keyword evidence="2 4" id="KW-0413">Isomerase</keyword>
<dbReference type="PANTHER" id="PTHR13774">
    <property type="entry name" value="PHENAZINE BIOSYNTHESIS PROTEIN"/>
    <property type="match status" value="1"/>
</dbReference>
<dbReference type="PANTHER" id="PTHR13774:SF17">
    <property type="entry name" value="PHENAZINE BIOSYNTHESIS-LIKE DOMAIN-CONTAINING PROTEIN"/>
    <property type="match status" value="1"/>
</dbReference>
<dbReference type="SUPFAM" id="SSF54506">
    <property type="entry name" value="Diaminopimelate epimerase-like"/>
    <property type="match status" value="1"/>
</dbReference>
<name>A0A448V2W1_9FIRM</name>
<dbReference type="NCBIfam" id="TIGR00654">
    <property type="entry name" value="PhzF_family"/>
    <property type="match status" value="1"/>
</dbReference>
<dbReference type="PIRSF" id="PIRSF016184">
    <property type="entry name" value="PhzC_PhzF"/>
    <property type="match status" value="1"/>
</dbReference>
<protein>
    <submittedName>
        <fullName evidence="4">Uncharacterized isomerase yddE</fullName>
        <ecNumber evidence="4">5.1.-.-</ecNumber>
    </submittedName>
</protein>
<dbReference type="RefSeq" id="WP_126465976.1">
    <property type="nucleotide sequence ID" value="NZ_LR134523.1"/>
</dbReference>
<evidence type="ECO:0000256" key="3">
    <source>
        <dbReference type="PIRSR" id="PIRSR016184-1"/>
    </source>
</evidence>
<dbReference type="Gene3D" id="3.10.310.10">
    <property type="entry name" value="Diaminopimelate Epimerase, Chain A, domain 1"/>
    <property type="match status" value="2"/>
</dbReference>
<keyword evidence="5" id="KW-1185">Reference proteome</keyword>
<dbReference type="Proteomes" id="UP000269544">
    <property type="component" value="Chromosome"/>
</dbReference>
<proteinExistence type="inferred from homology"/>